<dbReference type="InterPro" id="IPR045357">
    <property type="entry name" value="Aminopeptidase_N-like_N"/>
</dbReference>
<dbReference type="InterPro" id="IPR042097">
    <property type="entry name" value="Aminopeptidase_N-like_N_sf"/>
</dbReference>
<feature type="chain" id="PRO_5044722372" evidence="1">
    <location>
        <begin position="19"/>
        <end position="203"/>
    </location>
</feature>
<dbReference type="Gene3D" id="2.60.40.1730">
    <property type="entry name" value="tricorn interacting facor f3 domain"/>
    <property type="match status" value="1"/>
</dbReference>
<reference evidence="5" key="1">
    <citation type="submission" date="2015-07" db="EMBL/GenBank/DDBJ databases">
        <title>Nocardia seriolae U-1 whole genome shotgun sequence.</title>
        <authorList>
            <person name="Imajoh M."/>
            <person name="Fukumoto Y."/>
            <person name="Sukeda M."/>
            <person name="Yamane J."/>
            <person name="Yamasaki K."/>
            <person name="Shimizu M."/>
            <person name="Ohnishi K."/>
            <person name="Oshima S."/>
        </authorList>
    </citation>
    <scope>NUCLEOTIDE SEQUENCE [LARGE SCALE GENOMIC DNA]</scope>
    <source>
        <strain evidence="5">U-1</strain>
    </source>
</reference>
<proteinExistence type="predicted"/>
<feature type="domain" description="Aminopeptidase N-like N-terminal" evidence="2">
    <location>
        <begin position="46"/>
        <end position="197"/>
    </location>
</feature>
<name>A0ABC9YM63_9NOCA</name>
<feature type="signal peptide" evidence="1">
    <location>
        <begin position="1"/>
        <end position="18"/>
    </location>
</feature>
<evidence type="ECO:0000256" key="1">
    <source>
        <dbReference type="SAM" id="SignalP"/>
    </source>
</evidence>
<keyword evidence="1" id="KW-0732">Signal</keyword>
<dbReference type="Pfam" id="PF17900">
    <property type="entry name" value="Peptidase_M1_N"/>
    <property type="match status" value="1"/>
</dbReference>
<sequence>MAVGAVLLAGANAAPAHADSADPTVGSPGLGDPYYPLDGNGGYHASHYDVTISYDPPTHQLTGSTRIDAVATQALRVFNLDYSGPKISKVTVNNLPAWFDRTDEHELVVTPMLPLLPGLPFTVQAEYAGPVDGTDGEGWVFSPSGGAFVAGEPHSASSWYPINDTPLDKATFTLHATVPQEWEVMSGGDKVSDTVQGADRTVS</sequence>
<accession>A0ABC9YM63</accession>
<dbReference type="KEGG" id="nsr:NS506_07803"/>
<evidence type="ECO:0000313" key="3">
    <source>
        <dbReference type="EMBL" id="APB01821.1"/>
    </source>
</evidence>
<dbReference type="Proteomes" id="UP000180166">
    <property type="component" value="Chromosome"/>
</dbReference>
<evidence type="ECO:0000313" key="4">
    <source>
        <dbReference type="EMBL" id="GAP26385.1"/>
    </source>
</evidence>
<evidence type="ECO:0000313" key="6">
    <source>
        <dbReference type="Proteomes" id="UP000180166"/>
    </source>
</evidence>
<reference evidence="4 5" key="2">
    <citation type="journal article" date="2016" name="Genome Announc.">
        <title>Draft Genome Sequence of Erythromycin- and Oxytetracycline-Sensitive Nocardia seriolae Strain U-1 (NBRC 110359).</title>
        <authorList>
            <person name="Imajoh M."/>
            <person name="Sukeda M."/>
            <person name="Shimizu M."/>
            <person name="Yamane J."/>
            <person name="Ohnishi K."/>
            <person name="Oshima S."/>
        </authorList>
    </citation>
    <scope>NUCLEOTIDE SEQUENCE [LARGE SCALE GENOMIC DNA]</scope>
    <source>
        <strain evidence="4 5">U-1</strain>
    </source>
</reference>
<organism evidence="4 5">
    <name type="scientific">Nocardia seriolae</name>
    <dbReference type="NCBI Taxonomy" id="37332"/>
    <lineage>
        <taxon>Bacteria</taxon>
        <taxon>Bacillati</taxon>
        <taxon>Actinomycetota</taxon>
        <taxon>Actinomycetes</taxon>
        <taxon>Mycobacteriales</taxon>
        <taxon>Nocardiaceae</taxon>
        <taxon>Nocardia</taxon>
    </lineage>
</organism>
<keyword evidence="5" id="KW-1185">Reference proteome</keyword>
<dbReference type="AlphaFoldDB" id="A0ABC9YM63"/>
<protein>
    <submittedName>
        <fullName evidence="4">Peptidase</fullName>
    </submittedName>
</protein>
<gene>
    <name evidence="3" type="ORF">NS506_07803</name>
    <name evidence="4" type="ORF">NSK11_contig00005-0114</name>
</gene>
<evidence type="ECO:0000259" key="2">
    <source>
        <dbReference type="Pfam" id="PF17900"/>
    </source>
</evidence>
<dbReference type="Proteomes" id="UP000037179">
    <property type="component" value="Unassembled WGS sequence"/>
</dbReference>
<dbReference type="EMBL" id="CP017839">
    <property type="protein sequence ID" value="APB01821.1"/>
    <property type="molecule type" value="Genomic_DNA"/>
</dbReference>
<evidence type="ECO:0000313" key="5">
    <source>
        <dbReference type="Proteomes" id="UP000037179"/>
    </source>
</evidence>
<dbReference type="SUPFAM" id="SSF63737">
    <property type="entry name" value="Leukotriene A4 hydrolase N-terminal domain"/>
    <property type="match status" value="1"/>
</dbReference>
<dbReference type="EMBL" id="BBYQ01000005">
    <property type="protein sequence ID" value="GAP26385.1"/>
    <property type="molecule type" value="Genomic_DNA"/>
</dbReference>
<reference evidence="3 6" key="3">
    <citation type="submission" date="2016-10" db="EMBL/GenBank/DDBJ databases">
        <title>Genome sequence of Nocardia seriolae strain EM150506, isolated from Anguila japonica.</title>
        <authorList>
            <person name="Han H.-J."/>
        </authorList>
    </citation>
    <scope>NUCLEOTIDE SEQUENCE [LARGE SCALE GENOMIC DNA]</scope>
    <source>
        <strain evidence="3 6">EM150506</strain>
    </source>
</reference>